<keyword evidence="2" id="KW-1185">Reference proteome</keyword>
<reference evidence="2" key="1">
    <citation type="submission" date="2014-12" db="EMBL/GenBank/DDBJ databases">
        <title>Genome Sequence of Valsa Canker Pathogens Uncovers a Specific Adaption of Colonization on Woody Bark.</title>
        <authorList>
            <person name="Yin Z."/>
            <person name="Liu H."/>
            <person name="Gao X."/>
            <person name="Li Z."/>
            <person name="Song N."/>
            <person name="Ke X."/>
            <person name="Dai Q."/>
            <person name="Wu Y."/>
            <person name="Sun Y."/>
            <person name="Xu J.-R."/>
            <person name="Kang Z.K."/>
            <person name="Wang L."/>
            <person name="Huang L."/>
        </authorList>
    </citation>
    <scope>NUCLEOTIDE SEQUENCE [LARGE SCALE GENOMIC DNA]</scope>
    <source>
        <strain evidence="2">SXYL134</strain>
    </source>
</reference>
<evidence type="ECO:0000313" key="1">
    <source>
        <dbReference type="EMBL" id="KUI58523.1"/>
    </source>
</evidence>
<protein>
    <submittedName>
        <fullName evidence="1">Uncharacterized protein</fullName>
    </submittedName>
</protein>
<accession>A0A194V3P2</accession>
<organism evidence="1 2">
    <name type="scientific">Cytospora mali</name>
    <name type="common">Apple Valsa canker fungus</name>
    <name type="synonym">Valsa mali</name>
    <dbReference type="NCBI Taxonomy" id="578113"/>
    <lineage>
        <taxon>Eukaryota</taxon>
        <taxon>Fungi</taxon>
        <taxon>Dikarya</taxon>
        <taxon>Ascomycota</taxon>
        <taxon>Pezizomycotina</taxon>
        <taxon>Sordariomycetes</taxon>
        <taxon>Sordariomycetidae</taxon>
        <taxon>Diaporthales</taxon>
        <taxon>Cytosporaceae</taxon>
        <taxon>Cytospora</taxon>
    </lineage>
</organism>
<evidence type="ECO:0000313" key="2">
    <source>
        <dbReference type="Proteomes" id="UP000078576"/>
    </source>
</evidence>
<dbReference type="EMBL" id="KN714714">
    <property type="protein sequence ID" value="KUI58523.1"/>
    <property type="molecule type" value="Genomic_DNA"/>
</dbReference>
<name>A0A194V3P2_CYTMA</name>
<proteinExistence type="predicted"/>
<dbReference type="AlphaFoldDB" id="A0A194V3P2"/>
<gene>
    <name evidence="1" type="ORF">VP1G_11064</name>
</gene>
<sequence>MEVRVQYVDENPDIGLRSHNWQRSMVVEKDISLGTDEVTFGGVTFGDDQCTGASISSHKGVKMRTALAV</sequence>
<dbReference type="Proteomes" id="UP000078576">
    <property type="component" value="Unassembled WGS sequence"/>
</dbReference>